<dbReference type="PRINTS" id="PR00039">
    <property type="entry name" value="HTHLYSR"/>
</dbReference>
<evidence type="ECO:0000256" key="3">
    <source>
        <dbReference type="ARBA" id="ARBA00023125"/>
    </source>
</evidence>
<dbReference type="Gene3D" id="3.40.190.290">
    <property type="match status" value="1"/>
</dbReference>
<keyword evidence="2" id="KW-0805">Transcription regulation</keyword>
<evidence type="ECO:0000313" key="7">
    <source>
        <dbReference type="Proteomes" id="UP000239549"/>
    </source>
</evidence>
<comment type="similarity">
    <text evidence="1">Belongs to the LysR transcriptional regulatory family.</text>
</comment>
<dbReference type="InterPro" id="IPR005119">
    <property type="entry name" value="LysR_subst-bd"/>
</dbReference>
<dbReference type="PROSITE" id="PS50931">
    <property type="entry name" value="HTH_LYSR"/>
    <property type="match status" value="1"/>
</dbReference>
<dbReference type="EMBL" id="BFAV01000150">
    <property type="protein sequence ID" value="GBF34809.1"/>
    <property type="molecule type" value="Genomic_DNA"/>
</dbReference>
<evidence type="ECO:0000256" key="1">
    <source>
        <dbReference type="ARBA" id="ARBA00009437"/>
    </source>
</evidence>
<reference evidence="7" key="1">
    <citation type="submission" date="2018-02" db="EMBL/GenBank/DDBJ databases">
        <title>Genome sequence of Desulfocucumis palustris strain NAW-5.</title>
        <authorList>
            <person name="Watanabe M."/>
            <person name="Kojima H."/>
            <person name="Fukui M."/>
        </authorList>
    </citation>
    <scope>NUCLEOTIDE SEQUENCE [LARGE SCALE GENOMIC DNA]</scope>
    <source>
        <strain evidence="7">NAW-5</strain>
    </source>
</reference>
<dbReference type="Gene3D" id="1.10.10.10">
    <property type="entry name" value="Winged helix-like DNA-binding domain superfamily/Winged helix DNA-binding domain"/>
    <property type="match status" value="1"/>
</dbReference>
<accession>A0A2L2XEL4</accession>
<dbReference type="Pfam" id="PF03466">
    <property type="entry name" value="LysR_substrate"/>
    <property type="match status" value="1"/>
</dbReference>
<dbReference type="FunFam" id="1.10.10.10:FF:000001">
    <property type="entry name" value="LysR family transcriptional regulator"/>
    <property type="match status" value="1"/>
</dbReference>
<dbReference type="CDD" id="cd05466">
    <property type="entry name" value="PBP2_LTTR_substrate"/>
    <property type="match status" value="1"/>
</dbReference>
<gene>
    <name evidence="6" type="ORF">DCCM_3929</name>
</gene>
<dbReference type="InterPro" id="IPR036388">
    <property type="entry name" value="WH-like_DNA-bd_sf"/>
</dbReference>
<dbReference type="SUPFAM" id="SSF53850">
    <property type="entry name" value="Periplasmic binding protein-like II"/>
    <property type="match status" value="1"/>
</dbReference>
<evidence type="ECO:0000256" key="4">
    <source>
        <dbReference type="ARBA" id="ARBA00023163"/>
    </source>
</evidence>
<keyword evidence="7" id="KW-1185">Reference proteome</keyword>
<dbReference type="Proteomes" id="UP000239549">
    <property type="component" value="Unassembled WGS sequence"/>
</dbReference>
<name>A0A2L2XEL4_9FIRM</name>
<comment type="caution">
    <text evidence="6">The sequence shown here is derived from an EMBL/GenBank/DDBJ whole genome shotgun (WGS) entry which is preliminary data.</text>
</comment>
<keyword evidence="3" id="KW-0238">DNA-binding</keyword>
<dbReference type="InterPro" id="IPR000847">
    <property type="entry name" value="LysR_HTH_N"/>
</dbReference>
<dbReference type="PANTHER" id="PTHR30126:SF100">
    <property type="entry name" value="LYSR-FAMILY TRANSCRIPTIONAL REGULATOR"/>
    <property type="match status" value="1"/>
</dbReference>
<dbReference type="SUPFAM" id="SSF46785">
    <property type="entry name" value="Winged helix' DNA-binding domain"/>
    <property type="match status" value="1"/>
</dbReference>
<keyword evidence="4" id="KW-0804">Transcription</keyword>
<dbReference type="PANTHER" id="PTHR30126">
    <property type="entry name" value="HTH-TYPE TRANSCRIPTIONAL REGULATOR"/>
    <property type="match status" value="1"/>
</dbReference>
<dbReference type="GO" id="GO:0000976">
    <property type="term" value="F:transcription cis-regulatory region binding"/>
    <property type="evidence" value="ECO:0007669"/>
    <property type="project" value="TreeGrafter"/>
</dbReference>
<proteinExistence type="inferred from homology"/>
<evidence type="ECO:0000256" key="2">
    <source>
        <dbReference type="ARBA" id="ARBA00023015"/>
    </source>
</evidence>
<organism evidence="6 7">
    <name type="scientific">Desulfocucumis palustris</name>
    <dbReference type="NCBI Taxonomy" id="1898651"/>
    <lineage>
        <taxon>Bacteria</taxon>
        <taxon>Bacillati</taxon>
        <taxon>Bacillota</taxon>
        <taxon>Clostridia</taxon>
        <taxon>Eubacteriales</taxon>
        <taxon>Desulfocucumaceae</taxon>
        <taxon>Desulfocucumis</taxon>
    </lineage>
</organism>
<dbReference type="GO" id="GO:0003700">
    <property type="term" value="F:DNA-binding transcription factor activity"/>
    <property type="evidence" value="ECO:0007669"/>
    <property type="project" value="InterPro"/>
</dbReference>
<evidence type="ECO:0000313" key="6">
    <source>
        <dbReference type="EMBL" id="GBF34809.1"/>
    </source>
</evidence>
<sequence>MILMDTRQLKAFVTVASTRSFTKAAEILDYAQSSITGQVGSLENELGIKLFERLGRQVVLTQKGQRFIKYAEKIINLSYDAKEAVSDLLNPSGTMIIASPETLAAVRLPPLIHHFHNHYLNVELIVKKCHPKEITSLLRNNQIDVAFFLGREMNFPDIVSEILLFEQMTLVSSPHHPITGKIPVTIQDIQGMTLILCEEGCGYRDAFEKVLYKAGVQPGTVLEFDSIEAIKKCVIQQLGITLLPRMAVEGELNRNELTDLQLQGADFDMNTQIVYHKDKWISPALSAFLKHSREILANRVS</sequence>
<feature type="domain" description="HTH lysR-type" evidence="5">
    <location>
        <begin position="4"/>
        <end position="61"/>
    </location>
</feature>
<dbReference type="AlphaFoldDB" id="A0A2L2XEL4"/>
<evidence type="ECO:0000259" key="5">
    <source>
        <dbReference type="PROSITE" id="PS50931"/>
    </source>
</evidence>
<protein>
    <submittedName>
        <fullName evidence="6">LysR-family transcriptional regulator</fullName>
    </submittedName>
</protein>
<dbReference type="Pfam" id="PF00126">
    <property type="entry name" value="HTH_1"/>
    <property type="match status" value="1"/>
</dbReference>
<dbReference type="InterPro" id="IPR036390">
    <property type="entry name" value="WH_DNA-bd_sf"/>
</dbReference>